<dbReference type="PRINTS" id="PR00507">
    <property type="entry name" value="N12N6MTFRASE"/>
</dbReference>
<dbReference type="Proteomes" id="UP001194539">
    <property type="component" value="Unassembled WGS sequence"/>
</dbReference>
<keyword evidence="6" id="KW-0680">Restriction system</keyword>
<gene>
    <name evidence="9" type="ORF">H1B27_38450</name>
</gene>
<evidence type="ECO:0000259" key="8">
    <source>
        <dbReference type="Pfam" id="PF02384"/>
    </source>
</evidence>
<evidence type="ECO:0000313" key="9">
    <source>
        <dbReference type="EMBL" id="MBH5392092.1"/>
    </source>
</evidence>
<dbReference type="PANTHER" id="PTHR33841:SF5">
    <property type="entry name" value="DNA METHYLASE (MODIFICATION METHYLASE) (METHYLTRANSFERASE)-RELATED"/>
    <property type="match status" value="1"/>
</dbReference>
<evidence type="ECO:0000256" key="3">
    <source>
        <dbReference type="ARBA" id="ARBA00022603"/>
    </source>
</evidence>
<comment type="similarity">
    <text evidence="1">Belongs to the N(4)/N(6)-methyltransferase family.</text>
</comment>
<proteinExistence type="inferred from homology"/>
<evidence type="ECO:0000256" key="5">
    <source>
        <dbReference type="ARBA" id="ARBA00022691"/>
    </source>
</evidence>
<dbReference type="EC" id="2.1.1.72" evidence="2"/>
<accession>A0ABS0PFL2</accession>
<evidence type="ECO:0000256" key="7">
    <source>
        <dbReference type="ARBA" id="ARBA00047942"/>
    </source>
</evidence>
<dbReference type="PROSITE" id="PS00092">
    <property type="entry name" value="N6_MTASE"/>
    <property type="match status" value="1"/>
</dbReference>
<dbReference type="InterPro" id="IPR002052">
    <property type="entry name" value="DNA_methylase_N6_adenine_CS"/>
</dbReference>
<organism evidence="9 10">
    <name type="scientific">Bradyrhizobium diversitatis</name>
    <dbReference type="NCBI Taxonomy" id="2755406"/>
    <lineage>
        <taxon>Bacteria</taxon>
        <taxon>Pseudomonadati</taxon>
        <taxon>Pseudomonadota</taxon>
        <taxon>Alphaproteobacteria</taxon>
        <taxon>Hyphomicrobiales</taxon>
        <taxon>Nitrobacteraceae</taxon>
        <taxon>Bradyrhizobium</taxon>
    </lineage>
</organism>
<feature type="domain" description="DNA methylase adenine-specific" evidence="8">
    <location>
        <begin position="298"/>
        <end position="513"/>
    </location>
</feature>
<dbReference type="PANTHER" id="PTHR33841">
    <property type="entry name" value="DNA METHYLTRANSFERASE YEEA-RELATED"/>
    <property type="match status" value="1"/>
</dbReference>
<reference evidence="9 10" key="1">
    <citation type="submission" date="2020-07" db="EMBL/GenBank/DDBJ databases">
        <title>Bradyrhizobium diversity isolated from nodules of indigenous legumes of Western Australia.</title>
        <authorList>
            <person name="Klepa M.S."/>
        </authorList>
    </citation>
    <scope>NUCLEOTIDE SEQUENCE [LARGE SCALE GENOMIC DNA]</scope>
    <source>
        <strain evidence="9 10">CNPSo 4019</strain>
    </source>
</reference>
<evidence type="ECO:0000256" key="1">
    <source>
        <dbReference type="ARBA" id="ARBA00006594"/>
    </source>
</evidence>
<evidence type="ECO:0000256" key="2">
    <source>
        <dbReference type="ARBA" id="ARBA00011900"/>
    </source>
</evidence>
<protein>
    <recommendedName>
        <fullName evidence="2">site-specific DNA-methyltransferase (adenine-specific)</fullName>
        <ecNumber evidence="2">2.1.1.72</ecNumber>
    </recommendedName>
</protein>
<dbReference type="GO" id="GO:0008168">
    <property type="term" value="F:methyltransferase activity"/>
    <property type="evidence" value="ECO:0007669"/>
    <property type="project" value="UniProtKB-KW"/>
</dbReference>
<dbReference type="InterPro" id="IPR029063">
    <property type="entry name" value="SAM-dependent_MTases_sf"/>
</dbReference>
<dbReference type="SUPFAM" id="SSF53335">
    <property type="entry name" value="S-adenosyl-L-methionine-dependent methyltransferases"/>
    <property type="match status" value="1"/>
</dbReference>
<dbReference type="GO" id="GO:0032259">
    <property type="term" value="P:methylation"/>
    <property type="evidence" value="ECO:0007669"/>
    <property type="project" value="UniProtKB-KW"/>
</dbReference>
<comment type="catalytic activity">
    <reaction evidence="7">
        <text>a 2'-deoxyadenosine in DNA + S-adenosyl-L-methionine = an N(6)-methyl-2'-deoxyadenosine in DNA + S-adenosyl-L-homocysteine + H(+)</text>
        <dbReference type="Rhea" id="RHEA:15197"/>
        <dbReference type="Rhea" id="RHEA-COMP:12418"/>
        <dbReference type="Rhea" id="RHEA-COMP:12419"/>
        <dbReference type="ChEBI" id="CHEBI:15378"/>
        <dbReference type="ChEBI" id="CHEBI:57856"/>
        <dbReference type="ChEBI" id="CHEBI:59789"/>
        <dbReference type="ChEBI" id="CHEBI:90615"/>
        <dbReference type="ChEBI" id="CHEBI:90616"/>
        <dbReference type="EC" id="2.1.1.72"/>
    </reaction>
</comment>
<keyword evidence="4" id="KW-0808">Transferase</keyword>
<keyword evidence="5" id="KW-0949">S-adenosyl-L-methionine</keyword>
<evidence type="ECO:0000313" key="10">
    <source>
        <dbReference type="Proteomes" id="UP001194539"/>
    </source>
</evidence>
<sequence>MSSTPTLLDVLTRAGFLRDGAPVEGMITAGANLDSDSRAGRYAFLFDRTRFPLAIEGLFKAGGAPVMLFVDGGVGPLEEQAAVGWHRVAWNVGLAPLLWINVPGRVVILDSYRRPSGRLSDVVIAEFATDTPSNVSELVTACGRLAFDTGAFWSSNFARRIDRQQRIDATLLRELTAVERKLLRAGLQPLLAQKLIGRTIFSQYLIDRGLLQEVDLERRFGHAGLSDTLRSPDAAAGLFDWLRSTFNGDLFPPEVENERAHVRAEHLATLADFLDGHEAVTGQLSAFPFRFDYIPVELISSIYEQFAHSIAGDSAAAQGLHYTPVNLVDLALDQVMGDLPGSAKVLDPACGSGVFLVEAMRRLVWLRTRKEPSSRELVRDVLRNQIFGVDINAGALQVAAFSLYLAALELDPDLHQGDLGWLRFDHLIGRNLVNASFFQASGLEEHRFDVVVGNPPWTYAGAGAKAGGRPALTDVAQPRRSPDWGFLWHARQIAASGARIALLMKATPFFSKDRLATEARRLLFSSFGDVKLINLSQLRAEGLFPSLTSTVNSKKKSNAGPALLFCGISQTPSSDETITTANLPWTPNFRRTGVLTLSIDDFHQPRTAAVSADPVLLKASVFGNEREYEVIEWFQTAPLLSRLGNWCAAHNIRIEQGLQIGGGDQGDASSLVGLPFVDAASYRPVRLAARLPSFEMRHAHRPRERRIYSAPLVICPEAGFARALQKGRYSAAVVDRDLVYTDSFVGVSFAGRDRLLAEALALILNSKAVAFLLTLGGSNTGLKQPKIEKVDLEALVIPDLFHIPFAQLKRMGEIFRSLTGRPNDPALAAADEAVMEAYGLDSHDRRVLDGALARTRPILLDSREERQIEVGAVPLDLLHEYGGEVAHWLDTALRETSSARTVVSRGVRVSRNVIALRLDIEIGPVRPLGHFAMVDPDLFEARLFGDDVTGSAGWRCRSGRSLRVYADDAIYIVKPDERRQWTISAAQSDLRQILNDVASGPIGRRRVKISPRIEQNDLRRRLVLH</sequence>
<comment type="caution">
    <text evidence="9">The sequence shown here is derived from an EMBL/GenBank/DDBJ whole genome shotgun (WGS) entry which is preliminary data.</text>
</comment>
<keyword evidence="10" id="KW-1185">Reference proteome</keyword>
<evidence type="ECO:0000256" key="6">
    <source>
        <dbReference type="ARBA" id="ARBA00022747"/>
    </source>
</evidence>
<dbReference type="InterPro" id="IPR003356">
    <property type="entry name" value="DNA_methylase_A-5"/>
</dbReference>
<dbReference type="Gene3D" id="3.40.50.150">
    <property type="entry name" value="Vaccinia Virus protein VP39"/>
    <property type="match status" value="1"/>
</dbReference>
<keyword evidence="3 9" id="KW-0489">Methyltransferase</keyword>
<evidence type="ECO:0000256" key="4">
    <source>
        <dbReference type="ARBA" id="ARBA00022679"/>
    </source>
</evidence>
<dbReference type="RefSeq" id="WP_197969606.1">
    <property type="nucleotide sequence ID" value="NZ_JACEGD010000071.1"/>
</dbReference>
<dbReference type="EMBL" id="JACEGD010000071">
    <property type="protein sequence ID" value="MBH5392092.1"/>
    <property type="molecule type" value="Genomic_DNA"/>
</dbReference>
<dbReference type="Pfam" id="PF02384">
    <property type="entry name" value="N6_Mtase"/>
    <property type="match status" value="1"/>
</dbReference>
<name>A0ABS0PFL2_9BRAD</name>
<dbReference type="InterPro" id="IPR050953">
    <property type="entry name" value="N4_N6_ade-DNA_methylase"/>
</dbReference>